<evidence type="ECO:0000313" key="6">
    <source>
        <dbReference type="Proteomes" id="UP000434241"/>
    </source>
</evidence>
<evidence type="ECO:0000259" key="4">
    <source>
        <dbReference type="PROSITE" id="PS01124"/>
    </source>
</evidence>
<proteinExistence type="predicted"/>
<dbReference type="GO" id="GO:0003700">
    <property type="term" value="F:DNA-binding transcription factor activity"/>
    <property type="evidence" value="ECO:0007669"/>
    <property type="project" value="InterPro"/>
</dbReference>
<dbReference type="SMART" id="SM00342">
    <property type="entry name" value="HTH_ARAC"/>
    <property type="match status" value="1"/>
</dbReference>
<protein>
    <submittedName>
        <fullName evidence="5">AraC family transcriptional regulator</fullName>
    </submittedName>
</protein>
<evidence type="ECO:0000256" key="2">
    <source>
        <dbReference type="ARBA" id="ARBA00023125"/>
    </source>
</evidence>
<dbReference type="Gene3D" id="1.10.10.60">
    <property type="entry name" value="Homeodomain-like"/>
    <property type="match status" value="2"/>
</dbReference>
<dbReference type="PANTHER" id="PTHR43280:SF2">
    <property type="entry name" value="HTH-TYPE TRANSCRIPTIONAL REGULATOR EXSA"/>
    <property type="match status" value="1"/>
</dbReference>
<dbReference type="PROSITE" id="PS01124">
    <property type="entry name" value="HTH_ARAC_FAMILY_2"/>
    <property type="match status" value="1"/>
</dbReference>
<sequence length="298" mass="34924">MSLQRSGLRTNNESMQLEAHGTNEFPCAAYEINTANNQNHIVDLHWHEEFEIIYCAKGTLNLRIPSKTYVIEQDAIAILNTNVMHYIICSNDAILQSFVFNSKLITGTSNSSFAKKYIVPLMNCKTFDCYIYHDKYVELFKDAFYSIKDESFAYEFIVRDNLSQILLDLYTQFEKKFDSIPSTLNTNTQRIRTMISFIKTNYASPLDVRQISDTVNISQRECLRCFKKTLQISPIQYLIRYRIIKSAELLVDNPTKNIDQIGYECGFETPSYYTQLFKRYYHCTPTEFRNSQKKERNL</sequence>
<keyword evidence="6" id="KW-1185">Reference proteome</keyword>
<reference evidence="5 6" key="1">
    <citation type="submission" date="2019-08" db="EMBL/GenBank/DDBJ databases">
        <title>In-depth cultivation of the pig gut microbiome towards novel bacterial diversity and tailored functional studies.</title>
        <authorList>
            <person name="Wylensek D."/>
            <person name="Hitch T.C.A."/>
            <person name="Clavel T."/>
        </authorList>
    </citation>
    <scope>NUCLEOTIDE SEQUENCE [LARGE SCALE GENOMIC DNA]</scope>
    <source>
        <strain evidence="5 6">LKV-472-APC-3</strain>
    </source>
</reference>
<organism evidence="5 6">
    <name type="scientific">Holdemanella porci</name>
    <dbReference type="NCBI Taxonomy" id="2652276"/>
    <lineage>
        <taxon>Bacteria</taxon>
        <taxon>Bacillati</taxon>
        <taxon>Bacillota</taxon>
        <taxon>Erysipelotrichia</taxon>
        <taxon>Erysipelotrichales</taxon>
        <taxon>Erysipelotrichaceae</taxon>
        <taxon>Holdemanella</taxon>
    </lineage>
</organism>
<dbReference type="Pfam" id="PF02311">
    <property type="entry name" value="AraC_binding"/>
    <property type="match status" value="1"/>
</dbReference>
<keyword evidence="2" id="KW-0238">DNA-binding</keyword>
<evidence type="ECO:0000256" key="1">
    <source>
        <dbReference type="ARBA" id="ARBA00023015"/>
    </source>
</evidence>
<accession>A0A6N7VEV4</accession>
<gene>
    <name evidence="5" type="ORF">FYJ55_04910</name>
</gene>
<dbReference type="InterPro" id="IPR014710">
    <property type="entry name" value="RmlC-like_jellyroll"/>
</dbReference>
<dbReference type="Gene3D" id="2.60.120.10">
    <property type="entry name" value="Jelly Rolls"/>
    <property type="match status" value="1"/>
</dbReference>
<evidence type="ECO:0000256" key="3">
    <source>
        <dbReference type="ARBA" id="ARBA00023163"/>
    </source>
</evidence>
<dbReference type="Proteomes" id="UP000434241">
    <property type="component" value="Unassembled WGS sequence"/>
</dbReference>
<dbReference type="GeneID" id="93158629"/>
<dbReference type="CDD" id="cd02208">
    <property type="entry name" value="cupin_RmlC-like"/>
    <property type="match status" value="1"/>
</dbReference>
<comment type="caution">
    <text evidence="5">The sequence shown here is derived from an EMBL/GenBank/DDBJ whole genome shotgun (WGS) entry which is preliminary data.</text>
</comment>
<dbReference type="GO" id="GO:0043565">
    <property type="term" value="F:sequence-specific DNA binding"/>
    <property type="evidence" value="ECO:0007669"/>
    <property type="project" value="InterPro"/>
</dbReference>
<dbReference type="InterPro" id="IPR011051">
    <property type="entry name" value="RmlC_Cupin_sf"/>
</dbReference>
<dbReference type="InterPro" id="IPR009057">
    <property type="entry name" value="Homeodomain-like_sf"/>
</dbReference>
<dbReference type="SUPFAM" id="SSF51182">
    <property type="entry name" value="RmlC-like cupins"/>
    <property type="match status" value="1"/>
</dbReference>
<dbReference type="Pfam" id="PF12833">
    <property type="entry name" value="HTH_18"/>
    <property type="match status" value="1"/>
</dbReference>
<keyword evidence="1" id="KW-0805">Transcription regulation</keyword>
<dbReference type="InterPro" id="IPR003313">
    <property type="entry name" value="AraC-bd"/>
</dbReference>
<name>A0A6N7VEV4_9FIRM</name>
<keyword evidence="3" id="KW-0804">Transcription</keyword>
<evidence type="ECO:0000313" key="5">
    <source>
        <dbReference type="EMBL" id="MSS56247.1"/>
    </source>
</evidence>
<dbReference type="AlphaFoldDB" id="A0A6N7VEV4"/>
<feature type="domain" description="HTH araC/xylS-type" evidence="4">
    <location>
        <begin position="192"/>
        <end position="291"/>
    </location>
</feature>
<dbReference type="RefSeq" id="WP_154555895.1">
    <property type="nucleotide sequence ID" value="NZ_JAQCYS010000020.1"/>
</dbReference>
<dbReference type="SUPFAM" id="SSF46689">
    <property type="entry name" value="Homeodomain-like"/>
    <property type="match status" value="2"/>
</dbReference>
<dbReference type="EMBL" id="VUMR01000019">
    <property type="protein sequence ID" value="MSS56247.1"/>
    <property type="molecule type" value="Genomic_DNA"/>
</dbReference>
<dbReference type="InterPro" id="IPR018060">
    <property type="entry name" value="HTH_AraC"/>
</dbReference>
<dbReference type="PANTHER" id="PTHR43280">
    <property type="entry name" value="ARAC-FAMILY TRANSCRIPTIONAL REGULATOR"/>
    <property type="match status" value="1"/>
</dbReference>